<evidence type="ECO:0000256" key="3">
    <source>
        <dbReference type="ARBA" id="ARBA00022729"/>
    </source>
</evidence>
<reference evidence="7 8" key="1">
    <citation type="submission" date="2024-04" db="EMBL/GenBank/DDBJ databases">
        <title>Draft genome sequence of Sessilibacter corallicola NBRC 116591.</title>
        <authorList>
            <person name="Miyakawa T."/>
            <person name="Kusuya Y."/>
            <person name="Miura T."/>
        </authorList>
    </citation>
    <scope>NUCLEOTIDE SEQUENCE [LARGE SCALE GENOMIC DNA]</scope>
    <source>
        <strain evidence="7 8">KU-00831-HH</strain>
    </source>
</reference>
<organism evidence="7 8">
    <name type="scientific">Sessilibacter corallicola</name>
    <dbReference type="NCBI Taxonomy" id="2904075"/>
    <lineage>
        <taxon>Bacteria</taxon>
        <taxon>Pseudomonadati</taxon>
        <taxon>Pseudomonadota</taxon>
        <taxon>Gammaproteobacteria</taxon>
        <taxon>Cellvibrionales</taxon>
        <taxon>Cellvibrionaceae</taxon>
        <taxon>Sessilibacter</taxon>
    </lineage>
</organism>
<dbReference type="Gene3D" id="3.40.190.10">
    <property type="entry name" value="Periplasmic binding protein-like II"/>
    <property type="match status" value="2"/>
</dbReference>
<keyword evidence="3 6" id="KW-0732">Signal</keyword>
<dbReference type="PANTHER" id="PTHR30222">
    <property type="entry name" value="SPERMIDINE/PUTRESCINE-BINDING PERIPLASMIC PROTEIN"/>
    <property type="match status" value="1"/>
</dbReference>
<comment type="function">
    <text evidence="5">Required for the activity of the bacterial periplasmic transport system of putrescine.</text>
</comment>
<feature type="chain" id="PRO_5045472942" description="Putrescine-binding periplasmic protein" evidence="6">
    <location>
        <begin position="22"/>
        <end position="400"/>
    </location>
</feature>
<evidence type="ECO:0000313" key="8">
    <source>
        <dbReference type="Proteomes" id="UP001465153"/>
    </source>
</evidence>
<evidence type="ECO:0000256" key="6">
    <source>
        <dbReference type="SAM" id="SignalP"/>
    </source>
</evidence>
<comment type="caution">
    <text evidence="7">The sequence shown here is derived from an EMBL/GenBank/DDBJ whole genome shotgun (WGS) entry which is preliminary data.</text>
</comment>
<comment type="similarity">
    <text evidence="5">Belongs to the bacterial solute-binding protein PotD/PotF family.</text>
</comment>
<dbReference type="Pfam" id="PF13416">
    <property type="entry name" value="SBP_bac_8"/>
    <property type="match status" value="1"/>
</dbReference>
<dbReference type="PANTHER" id="PTHR30222:SF12">
    <property type="entry name" value="NORSPERMIDINE SENSOR"/>
    <property type="match status" value="1"/>
</dbReference>
<feature type="signal peptide" evidence="6">
    <location>
        <begin position="1"/>
        <end position="21"/>
    </location>
</feature>
<dbReference type="PIRSF" id="PIRSF019574">
    <property type="entry name" value="Periplasmic_polyamine_BP"/>
    <property type="match status" value="1"/>
</dbReference>
<keyword evidence="4 5" id="KW-0574">Periplasm</keyword>
<dbReference type="InterPro" id="IPR001188">
    <property type="entry name" value="Sperm_putr-bd"/>
</dbReference>
<evidence type="ECO:0000256" key="2">
    <source>
        <dbReference type="ARBA" id="ARBA00022448"/>
    </source>
</evidence>
<proteinExistence type="inferred from homology"/>
<evidence type="ECO:0000256" key="5">
    <source>
        <dbReference type="PIRNR" id="PIRNR019574"/>
    </source>
</evidence>
<dbReference type="InterPro" id="IPR006059">
    <property type="entry name" value="SBP"/>
</dbReference>
<evidence type="ECO:0000256" key="4">
    <source>
        <dbReference type="ARBA" id="ARBA00022764"/>
    </source>
</evidence>
<name>A0ABQ0A6L4_9GAMM</name>
<protein>
    <recommendedName>
        <fullName evidence="5">Putrescine-binding periplasmic protein</fullName>
    </recommendedName>
</protein>
<gene>
    <name evidence="7" type="primary">potF_2</name>
    <name evidence="7" type="ORF">NBRC116591_11080</name>
</gene>
<comment type="subcellular location">
    <subcellularLocation>
        <location evidence="1 5">Periplasm</location>
    </subcellularLocation>
</comment>
<sequence>MRMLGLLAVIVASISSQIVFAQEESKTLRVYNWSGYIGDGVIEEFEKETGVDVIYDTYDSSSEVEEKILRGGNKYDVVVSSLNFMAAQSKQGLFQPIDRQKIRNYDGLDPDFMSSISTLDIENTHGIPYMWGTLGIGYNETMVRGVLGSKAPIDSWDLIFKPENLKKLSACGVSFLEESTQMTSLVLNYLKKDPNSSNVSDYKKSAENYLKKLAQHVNVFDSKEFLDNLSSGKICVAVGWSGDIAKAIKDAKAENSNLKLRYVLPKEGTFRWVDMLSIPVLSENTDIAHAFIDFLTRPEIAAKNTNNNRYANPVPKSLPFVEPLLRDDRSIFPTKDVQLKLFQNSPRSILVRRAIKDVWKNVLDEYQKFHPVPFNPNFLKHNTQDSEKIWDEAADNLLQG</sequence>
<dbReference type="SUPFAM" id="SSF53850">
    <property type="entry name" value="Periplasmic binding protein-like II"/>
    <property type="match status" value="1"/>
</dbReference>
<keyword evidence="2 5" id="KW-0813">Transport</keyword>
<dbReference type="RefSeq" id="WP_353301981.1">
    <property type="nucleotide sequence ID" value="NZ_BAABWN010000003.1"/>
</dbReference>
<keyword evidence="8" id="KW-1185">Reference proteome</keyword>
<accession>A0ABQ0A6L4</accession>
<evidence type="ECO:0000313" key="7">
    <source>
        <dbReference type="EMBL" id="GAA6167298.1"/>
    </source>
</evidence>
<dbReference type="PRINTS" id="PR00909">
    <property type="entry name" value="SPERMDNBNDNG"/>
</dbReference>
<dbReference type="Proteomes" id="UP001465153">
    <property type="component" value="Unassembled WGS sequence"/>
</dbReference>
<evidence type="ECO:0000256" key="1">
    <source>
        <dbReference type="ARBA" id="ARBA00004418"/>
    </source>
</evidence>
<dbReference type="EMBL" id="BAABWN010000003">
    <property type="protein sequence ID" value="GAA6167298.1"/>
    <property type="molecule type" value="Genomic_DNA"/>
</dbReference>